<feature type="transmembrane region" description="Helical" evidence="8">
    <location>
        <begin position="57"/>
        <end position="80"/>
    </location>
</feature>
<feature type="domain" description="G-protein coupled receptors family 1 profile" evidence="9">
    <location>
        <begin position="35"/>
        <end position="236"/>
    </location>
</feature>
<dbReference type="InterPro" id="IPR000276">
    <property type="entry name" value="GPCR_Rhodpsn"/>
</dbReference>
<sequence length="380" mass="42800">MDVLNLFNDTITVASFNTTHLVEAYVISIFSLTTFIGLAITIYLGVAYIYRRPNDPVVGLVSCDVLIVNAVCLATLPLWVYQASSKHWFGGEFLCKFSGMFYTMSVYMSTWACVAVTFDRWYCMVCKNLKAITVLQRTIRTNRVVTVLTMMVTFIGLFSLTETAVRDGKCYLYSGDSLLCFVNAALGYTLPWLAIAGMIIHIIIKVSKLEYDPKWLHTNILIWLMFTLLVTQGPYYGISTYMGNFKSFTEKNMTSVIHNNVTTKGYNEHDFYNAVQIALLVCTHALAITRMFSVPMILAVLAGYEASAVWRRIFGCCCVHVEYESLDEDTHSNLLRGEDNPNYEYPSSKSQKITKPGCGDNISLKDEGYDEESQNAFSIG</sequence>
<evidence type="ECO:0000256" key="3">
    <source>
        <dbReference type="ARBA" id="ARBA00022989"/>
    </source>
</evidence>
<dbReference type="SUPFAM" id="SSF81321">
    <property type="entry name" value="Family A G protein-coupled receptor-like"/>
    <property type="match status" value="1"/>
</dbReference>
<evidence type="ECO:0000259" key="9">
    <source>
        <dbReference type="PROSITE" id="PS50262"/>
    </source>
</evidence>
<gene>
    <name evidence="10" type="primary">U51</name>
</gene>
<keyword evidence="2 8" id="KW-0812">Transmembrane</keyword>
<dbReference type="PROSITE" id="PS50262">
    <property type="entry name" value="G_PROTEIN_RECEP_F1_2"/>
    <property type="match status" value="1"/>
</dbReference>
<dbReference type="Proteomes" id="UP000152474">
    <property type="component" value="Segment"/>
</dbReference>
<evidence type="ECO:0000256" key="5">
    <source>
        <dbReference type="ARBA" id="ARBA00023136"/>
    </source>
</evidence>
<protein>
    <submittedName>
        <fullName evidence="10">Envelope protein UL78</fullName>
    </submittedName>
</protein>
<accession>A0A075CYQ3</accession>
<reference evidence="10 11" key="1">
    <citation type="submission" date="2013-11" db="EMBL/GenBank/DDBJ databases">
        <title>Genome sequence of elephant endotheliotropic herpesvirus 5.</title>
        <authorList>
            <person name="Wilkie G.S."/>
            <person name="Davison A.J."/>
            <person name="Denk D."/>
            <person name="Kerr K."/>
            <person name="Redrobe S."/>
            <person name="Steinbach F."/>
            <person name="Dastjerdi A."/>
        </authorList>
    </citation>
    <scope>NUCLEOTIDE SEQUENCE [LARGE SCALE GENOMIC DNA]</scope>
    <source>
        <strain evidence="10 11">Vijay</strain>
    </source>
</reference>
<keyword evidence="5 8" id="KW-0472">Membrane</keyword>
<dbReference type="GO" id="GO:0016020">
    <property type="term" value="C:membrane"/>
    <property type="evidence" value="ECO:0007669"/>
    <property type="project" value="UniProtKB-SubCell"/>
</dbReference>
<keyword evidence="10" id="KW-0261">Viral envelope protein</keyword>
<feature type="transmembrane region" description="Helical" evidence="8">
    <location>
        <begin position="181"/>
        <end position="204"/>
    </location>
</feature>
<comment type="subcellular location">
    <subcellularLocation>
        <location evidence="1">Membrane</location>
        <topology evidence="1">Multi-pass membrane protein</topology>
    </subcellularLocation>
</comment>
<dbReference type="PANTHER" id="PTHR10489:SF932">
    <property type="entry name" value="G-PROTEIN COUPLED RECEPTORS FAMILY 1 PROFILE DOMAIN-CONTAINING PROTEIN"/>
    <property type="match status" value="1"/>
</dbReference>
<dbReference type="Pfam" id="PF00001">
    <property type="entry name" value="7tm_1"/>
    <property type="match status" value="1"/>
</dbReference>
<dbReference type="GO" id="GO:0019031">
    <property type="term" value="C:viral envelope"/>
    <property type="evidence" value="ECO:0007669"/>
    <property type="project" value="UniProtKB-KW"/>
</dbReference>
<dbReference type="GO" id="GO:0004930">
    <property type="term" value="F:G protein-coupled receptor activity"/>
    <property type="evidence" value="ECO:0007669"/>
    <property type="project" value="UniProtKB-KW"/>
</dbReference>
<feature type="transmembrane region" description="Helical" evidence="8">
    <location>
        <begin position="277"/>
        <end position="304"/>
    </location>
</feature>
<dbReference type="InterPro" id="IPR017452">
    <property type="entry name" value="GPCR_Rhodpsn_7TM"/>
</dbReference>
<feature type="transmembrane region" description="Helical" evidence="8">
    <location>
        <begin position="100"/>
        <end position="123"/>
    </location>
</feature>
<keyword evidence="4" id="KW-0297">G-protein coupled receptor</keyword>
<dbReference type="Gene3D" id="1.20.1070.10">
    <property type="entry name" value="Rhodopsin 7-helix transmembrane proteins"/>
    <property type="match status" value="1"/>
</dbReference>
<dbReference type="GeneID" id="20098563"/>
<keyword evidence="3 8" id="KW-1133">Transmembrane helix</keyword>
<keyword evidence="10" id="KW-0946">Virion</keyword>
<dbReference type="PANTHER" id="PTHR10489">
    <property type="entry name" value="CELL ADHESION MOLECULE"/>
    <property type="match status" value="1"/>
</dbReference>
<evidence type="ECO:0000256" key="2">
    <source>
        <dbReference type="ARBA" id="ARBA00022692"/>
    </source>
</evidence>
<feature type="transmembrane region" description="Helical" evidence="8">
    <location>
        <begin position="144"/>
        <end position="161"/>
    </location>
</feature>
<evidence type="ECO:0000256" key="4">
    <source>
        <dbReference type="ARBA" id="ARBA00023040"/>
    </source>
</evidence>
<feature type="transmembrane region" description="Helical" evidence="8">
    <location>
        <begin position="216"/>
        <end position="238"/>
    </location>
</feature>
<dbReference type="EMBL" id="KF921519">
    <property type="protein sequence ID" value="AHC02852.1"/>
    <property type="molecule type" value="Genomic_DNA"/>
</dbReference>
<keyword evidence="6" id="KW-0675">Receptor</keyword>
<evidence type="ECO:0000256" key="1">
    <source>
        <dbReference type="ARBA" id="ARBA00004141"/>
    </source>
</evidence>
<keyword evidence="11" id="KW-1185">Reference proteome</keyword>
<evidence type="ECO:0000313" key="11">
    <source>
        <dbReference type="Proteomes" id="UP000152474"/>
    </source>
</evidence>
<name>A0A075CYQ3_9BETA</name>
<dbReference type="OrthoDB" id="11669at10239"/>
<organism evidence="10 11">
    <name type="scientific">Elephant endotheliotropic herpesvirus 5</name>
    <dbReference type="NCBI Taxonomy" id="768738"/>
    <lineage>
        <taxon>Viruses</taxon>
        <taxon>Duplodnaviria</taxon>
        <taxon>Heunggongvirae</taxon>
        <taxon>Peploviricota</taxon>
        <taxon>Herviviricetes</taxon>
        <taxon>Herpesvirales</taxon>
        <taxon>Orthoherpesviridae</taxon>
        <taxon>Betaherpesvirinae</taxon>
        <taxon>Proboscivirus</taxon>
    </lineage>
</organism>
<evidence type="ECO:0000256" key="7">
    <source>
        <dbReference type="ARBA" id="ARBA00023224"/>
    </source>
</evidence>
<proteinExistence type="predicted"/>
<evidence type="ECO:0000256" key="6">
    <source>
        <dbReference type="ARBA" id="ARBA00023170"/>
    </source>
</evidence>
<dbReference type="KEGG" id="vg:20098563"/>
<dbReference type="RefSeq" id="YP_009051998.1">
    <property type="nucleotide sequence ID" value="NC_024696.1"/>
</dbReference>
<dbReference type="InterPro" id="IPR050119">
    <property type="entry name" value="CCR1-9-like"/>
</dbReference>
<dbReference type="CDD" id="cd00637">
    <property type="entry name" value="7tm_classA_rhodopsin-like"/>
    <property type="match status" value="1"/>
</dbReference>
<feature type="transmembrane region" description="Helical" evidence="8">
    <location>
        <begin position="25"/>
        <end position="50"/>
    </location>
</feature>
<evidence type="ECO:0000256" key="8">
    <source>
        <dbReference type="SAM" id="Phobius"/>
    </source>
</evidence>
<keyword evidence="7" id="KW-0807">Transducer</keyword>
<evidence type="ECO:0000313" key="10">
    <source>
        <dbReference type="EMBL" id="AHC02852.1"/>
    </source>
</evidence>